<proteinExistence type="predicted"/>
<comment type="caution">
    <text evidence="1">The sequence shown here is derived from an EMBL/GenBank/DDBJ whole genome shotgun (WGS) entry which is preliminary data.</text>
</comment>
<keyword evidence="2" id="KW-1185">Reference proteome</keyword>
<evidence type="ECO:0000313" key="2">
    <source>
        <dbReference type="Proteomes" id="UP000478052"/>
    </source>
</evidence>
<name>A0A6G0Z8W9_APHCR</name>
<dbReference type="AlphaFoldDB" id="A0A6G0Z8W9"/>
<reference evidence="1 2" key="1">
    <citation type="submission" date="2019-08" db="EMBL/GenBank/DDBJ databases">
        <title>Whole genome of Aphis craccivora.</title>
        <authorList>
            <person name="Voronova N.V."/>
            <person name="Shulinski R.S."/>
            <person name="Bandarenka Y.V."/>
            <person name="Zhorov D.G."/>
            <person name="Warner D."/>
        </authorList>
    </citation>
    <scope>NUCLEOTIDE SEQUENCE [LARGE SCALE GENOMIC DNA]</scope>
    <source>
        <strain evidence="1">180601</strain>
        <tissue evidence="1">Whole Body</tissue>
    </source>
</reference>
<accession>A0A6G0Z8W9</accession>
<dbReference type="Proteomes" id="UP000478052">
    <property type="component" value="Unassembled WGS sequence"/>
</dbReference>
<protein>
    <submittedName>
        <fullName evidence="1">Uncharacterized protein</fullName>
    </submittedName>
</protein>
<gene>
    <name evidence="1" type="ORF">FWK35_00010748</name>
</gene>
<organism evidence="1 2">
    <name type="scientific">Aphis craccivora</name>
    <name type="common">Cowpea aphid</name>
    <dbReference type="NCBI Taxonomy" id="307492"/>
    <lineage>
        <taxon>Eukaryota</taxon>
        <taxon>Metazoa</taxon>
        <taxon>Ecdysozoa</taxon>
        <taxon>Arthropoda</taxon>
        <taxon>Hexapoda</taxon>
        <taxon>Insecta</taxon>
        <taxon>Pterygota</taxon>
        <taxon>Neoptera</taxon>
        <taxon>Paraneoptera</taxon>
        <taxon>Hemiptera</taxon>
        <taxon>Sternorrhyncha</taxon>
        <taxon>Aphidomorpha</taxon>
        <taxon>Aphidoidea</taxon>
        <taxon>Aphididae</taxon>
        <taxon>Aphidini</taxon>
        <taxon>Aphis</taxon>
        <taxon>Aphis</taxon>
    </lineage>
</organism>
<evidence type="ECO:0000313" key="1">
    <source>
        <dbReference type="EMBL" id="KAF0767269.1"/>
    </source>
</evidence>
<dbReference type="EMBL" id="VUJU01001007">
    <property type="protein sequence ID" value="KAF0767269.1"/>
    <property type="molecule type" value="Genomic_DNA"/>
</dbReference>
<sequence>MTLNPLQGYANKFIVRDAFRMCSSRRIVVFVIEESLFDRNINIIFVSNKMQWCENKRCLFNKNIFYFYRISQVALRDYKLGNDVFLLNHTTYFCLIFLRHILKHISEHMKTVRVIPTQFQICFDLNIIHIIVLILLSSSMPHRRIGVSGDRFSIHTLLDNIKRITLASLLSLSTDHITHWEYNLTYYTAIVVEFTLHNRL</sequence>